<comment type="caution">
    <text evidence="8">The sequence shown here is derived from an EMBL/GenBank/DDBJ whole genome shotgun (WGS) entry which is preliminary data.</text>
</comment>
<evidence type="ECO:0000313" key="9">
    <source>
        <dbReference type="Proteomes" id="UP000265515"/>
    </source>
</evidence>
<dbReference type="PANTHER" id="PTHR31339">
    <property type="entry name" value="PECTIN LYASE-RELATED"/>
    <property type="match status" value="1"/>
</dbReference>
<gene>
    <name evidence="8" type="ORF">CBR_g4128</name>
</gene>
<dbReference type="PROSITE" id="PS00502">
    <property type="entry name" value="POLYGALACTURONASE"/>
    <property type="match status" value="1"/>
</dbReference>
<dbReference type="InterPro" id="IPR012334">
    <property type="entry name" value="Pectin_lyas_fold"/>
</dbReference>
<evidence type="ECO:0000256" key="1">
    <source>
        <dbReference type="ARBA" id="ARBA00008834"/>
    </source>
</evidence>
<dbReference type="STRING" id="69332.A0A388KH86"/>
<evidence type="ECO:0000313" key="8">
    <source>
        <dbReference type="EMBL" id="GBG69434.1"/>
    </source>
</evidence>
<dbReference type="Gene3D" id="2.160.20.10">
    <property type="entry name" value="Single-stranded right-handed beta-helix, Pectin lyase-like"/>
    <property type="match status" value="1"/>
</dbReference>
<keyword evidence="7" id="KW-0472">Membrane</keyword>
<dbReference type="EMBL" id="BFEA01000114">
    <property type="protein sequence ID" value="GBG69434.1"/>
    <property type="molecule type" value="Genomic_DNA"/>
</dbReference>
<feature type="active site" evidence="4">
    <location>
        <position position="466"/>
    </location>
</feature>
<protein>
    <recommendedName>
        <fullName evidence="10">Pectate lyase superfamily protein domain-containing protein</fullName>
    </recommendedName>
</protein>
<evidence type="ECO:0000256" key="7">
    <source>
        <dbReference type="SAM" id="Phobius"/>
    </source>
</evidence>
<evidence type="ECO:0000256" key="3">
    <source>
        <dbReference type="ARBA" id="ARBA00023295"/>
    </source>
</evidence>
<feature type="transmembrane region" description="Helical" evidence="7">
    <location>
        <begin position="115"/>
        <end position="133"/>
    </location>
</feature>
<dbReference type="InterPro" id="IPR051801">
    <property type="entry name" value="GH28_Enzymes"/>
</dbReference>
<organism evidence="8 9">
    <name type="scientific">Chara braunii</name>
    <name type="common">Braun's stonewort</name>
    <dbReference type="NCBI Taxonomy" id="69332"/>
    <lineage>
        <taxon>Eukaryota</taxon>
        <taxon>Viridiplantae</taxon>
        <taxon>Streptophyta</taxon>
        <taxon>Charophyceae</taxon>
        <taxon>Charales</taxon>
        <taxon>Characeae</taxon>
        <taxon>Chara</taxon>
    </lineage>
</organism>
<keyword evidence="9" id="KW-1185">Reference proteome</keyword>
<dbReference type="InterPro" id="IPR000743">
    <property type="entry name" value="Glyco_hydro_28"/>
</dbReference>
<dbReference type="AlphaFoldDB" id="A0A388KH86"/>
<dbReference type="OMA" id="CTELGCI"/>
<keyword evidence="7" id="KW-0812">Transmembrane</keyword>
<reference evidence="8 9" key="1">
    <citation type="journal article" date="2018" name="Cell">
        <title>The Chara Genome: Secondary Complexity and Implications for Plant Terrestrialization.</title>
        <authorList>
            <person name="Nishiyama T."/>
            <person name="Sakayama H."/>
            <person name="Vries J.D."/>
            <person name="Buschmann H."/>
            <person name="Saint-Marcoux D."/>
            <person name="Ullrich K.K."/>
            <person name="Haas F.B."/>
            <person name="Vanderstraeten L."/>
            <person name="Becker D."/>
            <person name="Lang D."/>
            <person name="Vosolsobe S."/>
            <person name="Rombauts S."/>
            <person name="Wilhelmsson P.K.I."/>
            <person name="Janitza P."/>
            <person name="Kern R."/>
            <person name="Heyl A."/>
            <person name="Rumpler F."/>
            <person name="Villalobos L.I.A.C."/>
            <person name="Clay J.M."/>
            <person name="Skokan R."/>
            <person name="Toyoda A."/>
            <person name="Suzuki Y."/>
            <person name="Kagoshima H."/>
            <person name="Schijlen E."/>
            <person name="Tajeshwar N."/>
            <person name="Catarino B."/>
            <person name="Hetherington A.J."/>
            <person name="Saltykova A."/>
            <person name="Bonnot C."/>
            <person name="Breuninger H."/>
            <person name="Symeonidi A."/>
            <person name="Radhakrishnan G.V."/>
            <person name="Van Nieuwerburgh F."/>
            <person name="Deforce D."/>
            <person name="Chang C."/>
            <person name="Karol K.G."/>
            <person name="Hedrich R."/>
            <person name="Ulvskov P."/>
            <person name="Glockner G."/>
            <person name="Delwiche C.F."/>
            <person name="Petrasek J."/>
            <person name="Van de Peer Y."/>
            <person name="Friml J."/>
            <person name="Beilby M."/>
            <person name="Dolan L."/>
            <person name="Kohara Y."/>
            <person name="Sugano S."/>
            <person name="Fujiyama A."/>
            <person name="Delaux P.-M."/>
            <person name="Quint M."/>
            <person name="TheiBen G."/>
            <person name="Hagemann M."/>
            <person name="Harholt J."/>
            <person name="Dunand C."/>
            <person name="Zachgo S."/>
            <person name="Langdale J."/>
            <person name="Maumus F."/>
            <person name="Straeten D.V.D."/>
            <person name="Gould S.B."/>
            <person name="Rensing S.A."/>
        </authorList>
    </citation>
    <scope>NUCLEOTIDE SEQUENCE [LARGE SCALE GENOMIC DNA]</scope>
    <source>
        <strain evidence="8 9">S276</strain>
    </source>
</reference>
<dbReference type="OrthoDB" id="187139at2759"/>
<feature type="region of interest" description="Disordered" evidence="6">
    <location>
        <begin position="165"/>
        <end position="185"/>
    </location>
</feature>
<dbReference type="Proteomes" id="UP000265515">
    <property type="component" value="Unassembled WGS sequence"/>
</dbReference>
<dbReference type="Pfam" id="PF00295">
    <property type="entry name" value="Glyco_hydro_28"/>
    <property type="match status" value="1"/>
</dbReference>
<feature type="region of interest" description="Disordered" evidence="6">
    <location>
        <begin position="1"/>
        <end position="71"/>
    </location>
</feature>
<dbReference type="GO" id="GO:0005975">
    <property type="term" value="P:carbohydrate metabolic process"/>
    <property type="evidence" value="ECO:0007669"/>
    <property type="project" value="InterPro"/>
</dbReference>
<proteinExistence type="inferred from homology"/>
<keyword evidence="7" id="KW-1133">Transmembrane helix</keyword>
<dbReference type="SUPFAM" id="SSF51126">
    <property type="entry name" value="Pectin lyase-like"/>
    <property type="match status" value="1"/>
</dbReference>
<comment type="similarity">
    <text evidence="1 5">Belongs to the glycosyl hydrolase 28 family.</text>
</comment>
<evidence type="ECO:0000256" key="2">
    <source>
        <dbReference type="ARBA" id="ARBA00022801"/>
    </source>
</evidence>
<keyword evidence="3 5" id="KW-0326">Glycosidase</keyword>
<feature type="compositionally biased region" description="Gly residues" evidence="6">
    <location>
        <begin position="45"/>
        <end position="57"/>
    </location>
</feature>
<sequence length="621" mass="66693">MTQGDGVPATSLSLILPTENLVEQEKGEGEVGKAAADDEEAGVPRRGGGGGGGGGGGEAKESDPLLSLSPSSLELESGSHRGFLSVYIDSLTSDYGLTRVVSGLRRISNHVHWETIGLIILGLILLVSFAILYQRGGGMSPTQNNDDEGWWGPLCDDCFADDSELEEEVGSGGDGGGGGGGGGEEGDVADIRSVVHWKPDLTKGMDVFEWVTHPPPRLPRRRHVFTLSDFGGVGDGLTGNTQAFELAMEAIKKVSKYGGAELHVEAGDWLTGPISLTSHMTLYVEAGARILGSKDISHYPLVDPWPSYGSGRNSPGPRHLGLIYGDDVVDVVLTGEGTIDGQGNWVWKLVEEKKFNYTPGCMIEFMWSKRIVISGLKLVNSAFWNVHLLYCDQVHIHGLEIKAPLGSHNTDGIDIDSSKKVLVEDCDISTGDDAICIKSGWDQYGKKMGIPAENICIRSIVVGLSHGVSIGSEISGGVRKVRIDGIRFNGSERAFRVKTTAGRGAYVHDITVKNIYISGGLRDAIEFFSDYRSGSFTHPDDGYDPTAYTDIQDIVIKRFVGVDCDGAGVFEGTANSSINAIHLKDVFFHNWKKSSPYTCYNVTGTQRNVSPPAPLNCFHVS</sequence>
<dbReference type="InterPro" id="IPR006626">
    <property type="entry name" value="PbH1"/>
</dbReference>
<evidence type="ECO:0000256" key="6">
    <source>
        <dbReference type="SAM" id="MobiDB-lite"/>
    </source>
</evidence>
<evidence type="ECO:0008006" key="10">
    <source>
        <dbReference type="Google" id="ProtNLM"/>
    </source>
</evidence>
<keyword evidence="2 5" id="KW-0378">Hydrolase</keyword>
<dbReference type="SMART" id="SM00710">
    <property type="entry name" value="PbH1"/>
    <property type="match status" value="4"/>
</dbReference>
<accession>A0A388KH86</accession>
<dbReference type="InterPro" id="IPR011050">
    <property type="entry name" value="Pectin_lyase_fold/virulence"/>
</dbReference>
<dbReference type="Gramene" id="GBG69434">
    <property type="protein sequence ID" value="GBG69434"/>
    <property type="gene ID" value="CBR_g4128"/>
</dbReference>
<feature type="compositionally biased region" description="Gly residues" evidence="6">
    <location>
        <begin position="170"/>
        <end position="183"/>
    </location>
</feature>
<name>A0A388KH86_CHABU</name>
<dbReference type="GO" id="GO:0004650">
    <property type="term" value="F:polygalacturonase activity"/>
    <property type="evidence" value="ECO:0007669"/>
    <property type="project" value="InterPro"/>
</dbReference>
<evidence type="ECO:0000256" key="4">
    <source>
        <dbReference type="PROSITE-ProRule" id="PRU10052"/>
    </source>
</evidence>
<dbReference type="PANTHER" id="PTHR31339:SF9">
    <property type="entry name" value="PLASMIN AND FIBRONECTIN-BINDING PROTEIN A"/>
    <property type="match status" value="1"/>
</dbReference>
<evidence type="ECO:0000256" key="5">
    <source>
        <dbReference type="RuleBase" id="RU361169"/>
    </source>
</evidence>